<comment type="similarity">
    <text evidence="8">Belongs to the radical SAM superfamily. Lipoyl synthase family.</text>
</comment>
<keyword evidence="8" id="KW-0963">Cytoplasm</keyword>
<feature type="binding site" evidence="8">
    <location>
        <position position="34"/>
    </location>
    <ligand>
        <name>[4Fe-4S] cluster</name>
        <dbReference type="ChEBI" id="CHEBI:49883"/>
        <label>1</label>
    </ligand>
</feature>
<evidence type="ECO:0000259" key="9">
    <source>
        <dbReference type="PROSITE" id="PS51918"/>
    </source>
</evidence>
<comment type="function">
    <text evidence="8">Catalyzes the radical-mediated insertion of two sulfur atoms into the C-6 and C-8 positions of the octanoyl moiety bound to the lipoyl domains of lipoate-dependent enzymes, thereby converting the octanoylated domains into lipoylated derivatives.</text>
</comment>
<feature type="domain" description="Radical SAM core" evidence="9">
    <location>
        <begin position="46"/>
        <end position="263"/>
    </location>
</feature>
<dbReference type="SFLD" id="SFLDF00271">
    <property type="entry name" value="lipoyl_synthase"/>
    <property type="match status" value="1"/>
</dbReference>
<proteinExistence type="inferred from homology"/>
<dbReference type="AlphaFoldDB" id="A0A832WK28"/>
<dbReference type="EMBL" id="DUJP01000037">
    <property type="protein sequence ID" value="HII47952.1"/>
    <property type="molecule type" value="Genomic_DNA"/>
</dbReference>
<dbReference type="PANTHER" id="PTHR10949">
    <property type="entry name" value="LIPOYL SYNTHASE"/>
    <property type="match status" value="1"/>
</dbReference>
<dbReference type="GO" id="GO:0016992">
    <property type="term" value="F:lipoate synthase activity"/>
    <property type="evidence" value="ECO:0007669"/>
    <property type="project" value="UniProtKB-UniRule"/>
</dbReference>
<dbReference type="Pfam" id="PF04055">
    <property type="entry name" value="Radical_SAM"/>
    <property type="match status" value="1"/>
</dbReference>
<dbReference type="GO" id="GO:0046872">
    <property type="term" value="F:metal ion binding"/>
    <property type="evidence" value="ECO:0007669"/>
    <property type="project" value="UniProtKB-KW"/>
</dbReference>
<comment type="subcellular location">
    <subcellularLocation>
        <location evidence="8">Cytoplasm</location>
    </subcellularLocation>
</comment>
<dbReference type="InterPro" id="IPR058240">
    <property type="entry name" value="rSAM_sf"/>
</dbReference>
<comment type="caution">
    <text evidence="10">The sequence shown here is derived from an EMBL/GenBank/DDBJ whole genome shotgun (WGS) entry which is preliminary data.</text>
</comment>
<comment type="catalytic activity">
    <reaction evidence="7 8">
        <text>[[Fe-S] cluster scaffold protein carrying a second [4Fe-4S](2+) cluster] + N(6)-octanoyl-L-lysyl-[protein] + 2 oxidized [2Fe-2S]-[ferredoxin] + 2 S-adenosyl-L-methionine + 4 H(+) = [[Fe-S] cluster scaffold protein] + N(6)-[(R)-dihydrolipoyl]-L-lysyl-[protein] + 4 Fe(3+) + 2 hydrogen sulfide + 2 5'-deoxyadenosine + 2 L-methionine + 2 reduced [2Fe-2S]-[ferredoxin]</text>
        <dbReference type="Rhea" id="RHEA:16585"/>
        <dbReference type="Rhea" id="RHEA-COMP:9928"/>
        <dbReference type="Rhea" id="RHEA-COMP:10000"/>
        <dbReference type="Rhea" id="RHEA-COMP:10001"/>
        <dbReference type="Rhea" id="RHEA-COMP:10475"/>
        <dbReference type="Rhea" id="RHEA-COMP:14568"/>
        <dbReference type="Rhea" id="RHEA-COMP:14569"/>
        <dbReference type="ChEBI" id="CHEBI:15378"/>
        <dbReference type="ChEBI" id="CHEBI:17319"/>
        <dbReference type="ChEBI" id="CHEBI:29034"/>
        <dbReference type="ChEBI" id="CHEBI:29919"/>
        <dbReference type="ChEBI" id="CHEBI:33722"/>
        <dbReference type="ChEBI" id="CHEBI:33737"/>
        <dbReference type="ChEBI" id="CHEBI:33738"/>
        <dbReference type="ChEBI" id="CHEBI:57844"/>
        <dbReference type="ChEBI" id="CHEBI:59789"/>
        <dbReference type="ChEBI" id="CHEBI:78809"/>
        <dbReference type="ChEBI" id="CHEBI:83100"/>
        <dbReference type="EC" id="2.8.1.8"/>
    </reaction>
</comment>
<dbReference type="SFLD" id="SFLDS00029">
    <property type="entry name" value="Radical_SAM"/>
    <property type="match status" value="1"/>
</dbReference>
<feature type="binding site" evidence="8">
    <location>
        <position position="64"/>
    </location>
    <ligand>
        <name>[4Fe-4S] cluster</name>
        <dbReference type="ChEBI" id="CHEBI:49883"/>
        <label>2</label>
        <note>4Fe-4S-S-AdoMet</note>
    </ligand>
</feature>
<reference evidence="10" key="1">
    <citation type="journal article" date="2020" name="bioRxiv">
        <title>A rank-normalized archaeal taxonomy based on genome phylogeny resolves widespread incomplete and uneven classifications.</title>
        <authorList>
            <person name="Rinke C."/>
            <person name="Chuvochina M."/>
            <person name="Mussig A.J."/>
            <person name="Chaumeil P.-A."/>
            <person name="Waite D.W."/>
            <person name="Whitman W.B."/>
            <person name="Parks D.H."/>
            <person name="Hugenholtz P."/>
        </authorList>
    </citation>
    <scope>NUCLEOTIDE SEQUENCE</scope>
    <source>
        <strain evidence="10">UBA8839</strain>
    </source>
</reference>
<dbReference type="PANTHER" id="PTHR10949:SF0">
    <property type="entry name" value="LIPOYL SYNTHASE, MITOCHONDRIAL"/>
    <property type="match status" value="1"/>
</dbReference>
<accession>A0A832WK28</accession>
<dbReference type="EC" id="2.8.1.8" evidence="8"/>
<dbReference type="PIRSF" id="PIRSF005963">
    <property type="entry name" value="Lipoyl_synth"/>
    <property type="match status" value="1"/>
</dbReference>
<keyword evidence="5 8" id="KW-0408">Iron</keyword>
<dbReference type="InterPro" id="IPR003698">
    <property type="entry name" value="Lipoyl_synth"/>
</dbReference>
<feature type="binding site" evidence="8">
    <location>
        <position position="39"/>
    </location>
    <ligand>
        <name>[4Fe-4S] cluster</name>
        <dbReference type="ChEBI" id="CHEBI:49883"/>
        <label>1</label>
    </ligand>
</feature>
<evidence type="ECO:0000313" key="11">
    <source>
        <dbReference type="Proteomes" id="UP000651120"/>
    </source>
</evidence>
<evidence type="ECO:0000256" key="2">
    <source>
        <dbReference type="ARBA" id="ARBA00022679"/>
    </source>
</evidence>
<dbReference type="Gene3D" id="3.20.20.70">
    <property type="entry name" value="Aldolase class I"/>
    <property type="match status" value="1"/>
</dbReference>
<dbReference type="GO" id="GO:0009249">
    <property type="term" value="P:protein lipoylation"/>
    <property type="evidence" value="ECO:0007669"/>
    <property type="project" value="UniProtKB-UniRule"/>
</dbReference>
<dbReference type="CDD" id="cd01335">
    <property type="entry name" value="Radical_SAM"/>
    <property type="match status" value="1"/>
</dbReference>
<dbReference type="Proteomes" id="UP000651120">
    <property type="component" value="Unassembled WGS sequence"/>
</dbReference>
<feature type="binding site" evidence="8">
    <location>
        <position position="274"/>
    </location>
    <ligand>
        <name>[4Fe-4S] cluster</name>
        <dbReference type="ChEBI" id="CHEBI:49883"/>
        <label>1</label>
    </ligand>
</feature>
<feature type="binding site" evidence="8">
    <location>
        <position position="60"/>
    </location>
    <ligand>
        <name>[4Fe-4S] cluster</name>
        <dbReference type="ChEBI" id="CHEBI:49883"/>
        <label>2</label>
        <note>4Fe-4S-S-AdoMet</note>
    </ligand>
</feature>
<dbReference type="NCBIfam" id="NF004019">
    <property type="entry name" value="PRK05481.1"/>
    <property type="match status" value="1"/>
</dbReference>
<evidence type="ECO:0000313" key="10">
    <source>
        <dbReference type="EMBL" id="HII47952.1"/>
    </source>
</evidence>
<evidence type="ECO:0000256" key="8">
    <source>
        <dbReference type="HAMAP-Rule" id="MF_00206"/>
    </source>
</evidence>
<feature type="binding site" evidence="8">
    <location>
        <position position="45"/>
    </location>
    <ligand>
        <name>[4Fe-4S] cluster</name>
        <dbReference type="ChEBI" id="CHEBI:49883"/>
        <label>1</label>
    </ligand>
</feature>
<dbReference type="NCBIfam" id="TIGR00510">
    <property type="entry name" value="lipA"/>
    <property type="match status" value="1"/>
</dbReference>
<dbReference type="SFLD" id="SFLDG01058">
    <property type="entry name" value="lipoyl_synthase_like"/>
    <property type="match status" value="1"/>
</dbReference>
<protein>
    <recommendedName>
        <fullName evidence="8">Lipoyl synthase</fullName>
        <ecNumber evidence="8">2.8.1.8</ecNumber>
    </recommendedName>
    <alternativeName>
        <fullName evidence="8">Lip-syn</fullName>
        <shortName evidence="8">LS</shortName>
    </alternativeName>
    <alternativeName>
        <fullName evidence="8">Lipoate synthase</fullName>
    </alternativeName>
    <alternativeName>
        <fullName evidence="8">Lipoic acid synthase</fullName>
    </alternativeName>
    <alternativeName>
        <fullName evidence="8">Sulfur insertion protein LipA</fullName>
    </alternativeName>
</protein>
<dbReference type="SMART" id="SM00729">
    <property type="entry name" value="Elp3"/>
    <property type="match status" value="1"/>
</dbReference>
<keyword evidence="1 8" id="KW-0004">4Fe-4S</keyword>
<dbReference type="InterPro" id="IPR007197">
    <property type="entry name" value="rSAM"/>
</dbReference>
<dbReference type="InterPro" id="IPR006638">
    <property type="entry name" value="Elp3/MiaA/NifB-like_rSAM"/>
</dbReference>
<dbReference type="GO" id="GO:0051539">
    <property type="term" value="F:4 iron, 4 sulfur cluster binding"/>
    <property type="evidence" value="ECO:0007669"/>
    <property type="project" value="UniProtKB-UniRule"/>
</dbReference>
<dbReference type="PROSITE" id="PS51918">
    <property type="entry name" value="RADICAL_SAM"/>
    <property type="match status" value="1"/>
</dbReference>
<dbReference type="HAMAP" id="MF_00206">
    <property type="entry name" value="Lipoyl_synth"/>
    <property type="match status" value="1"/>
</dbReference>
<keyword evidence="4 8" id="KW-0479">Metal-binding</keyword>
<feature type="binding site" evidence="8">
    <location>
        <position position="67"/>
    </location>
    <ligand>
        <name>[4Fe-4S] cluster</name>
        <dbReference type="ChEBI" id="CHEBI:49883"/>
        <label>2</label>
        <note>4Fe-4S-S-AdoMet</note>
    </ligand>
</feature>
<evidence type="ECO:0000256" key="4">
    <source>
        <dbReference type="ARBA" id="ARBA00022723"/>
    </source>
</evidence>
<gene>
    <name evidence="8 10" type="primary">lipA</name>
    <name evidence="10" type="ORF">HA333_11115</name>
</gene>
<comment type="pathway">
    <text evidence="8">Protein modification; protein lipoylation via endogenous pathway; protein N(6)-(lipoyl)lysine from octanoyl-[acyl-carrier-protein]: step 2/2.</text>
</comment>
<evidence type="ECO:0000256" key="1">
    <source>
        <dbReference type="ARBA" id="ARBA00022485"/>
    </source>
</evidence>
<dbReference type="UniPathway" id="UPA00538">
    <property type="reaction ID" value="UER00593"/>
</dbReference>
<evidence type="ECO:0000256" key="3">
    <source>
        <dbReference type="ARBA" id="ARBA00022691"/>
    </source>
</evidence>
<dbReference type="InterPro" id="IPR013785">
    <property type="entry name" value="Aldolase_TIM"/>
</dbReference>
<dbReference type="SUPFAM" id="SSF102114">
    <property type="entry name" value="Radical SAM enzymes"/>
    <property type="match status" value="1"/>
</dbReference>
<organism evidence="10 11">
    <name type="scientific">Pyrobaculum aerophilum</name>
    <dbReference type="NCBI Taxonomy" id="13773"/>
    <lineage>
        <taxon>Archaea</taxon>
        <taxon>Thermoproteota</taxon>
        <taxon>Thermoprotei</taxon>
        <taxon>Thermoproteales</taxon>
        <taxon>Thermoproteaceae</taxon>
        <taxon>Pyrobaculum</taxon>
    </lineage>
</organism>
<dbReference type="NCBIfam" id="NF009544">
    <property type="entry name" value="PRK12928.1"/>
    <property type="match status" value="1"/>
</dbReference>
<comment type="cofactor">
    <cofactor evidence="8">
        <name>[4Fe-4S] cluster</name>
        <dbReference type="ChEBI" id="CHEBI:49883"/>
    </cofactor>
    <text evidence="8">Binds 2 [4Fe-4S] clusters per subunit. One cluster is coordinated with 3 cysteines and an exchangeable S-adenosyl-L-methionine.</text>
</comment>
<evidence type="ECO:0000256" key="5">
    <source>
        <dbReference type="ARBA" id="ARBA00023004"/>
    </source>
</evidence>
<name>A0A832WK28_9CREN</name>
<evidence type="ECO:0000256" key="6">
    <source>
        <dbReference type="ARBA" id="ARBA00023014"/>
    </source>
</evidence>
<sequence>MFMIPSWVSLRAGDYEKIINVRRALSRHGIYTVCEGAKCPNIFHCWGEGTATFMILGEVCTRACRFCAVRTGNPRGYVDWGEVDRLVEAVRELGLKYVVVTSVARDDLPDGGASVFAAVVKKLREVGCVVEVLVPDFGGSPASVKTVVSSGPDVFAHNVETVRRLTPLVRDRRAGYERSLSVLKYAKEFGAPLTKSGLMLGLGETFEEVVETLEDLRRADVDIVTIGQYIKPSGSPRHLNPVRYATPEEFAKIKEVAVSLGFKAVASGPLVRSSYKAYSLYREALKNIVYLG</sequence>
<keyword evidence="6 8" id="KW-0411">Iron-sulfur</keyword>
<evidence type="ECO:0000256" key="7">
    <source>
        <dbReference type="ARBA" id="ARBA00047326"/>
    </source>
</evidence>
<keyword evidence="3 8" id="KW-0949">S-adenosyl-L-methionine</keyword>
<dbReference type="GO" id="GO:0005737">
    <property type="term" value="C:cytoplasm"/>
    <property type="evidence" value="ECO:0007669"/>
    <property type="project" value="UniProtKB-SubCell"/>
</dbReference>
<keyword evidence="2 8" id="KW-0808">Transferase</keyword>